<comment type="similarity">
    <text evidence="1 2">Belongs to the fructosamine kinase family.</text>
</comment>
<dbReference type="Gene3D" id="1.20.1270.240">
    <property type="match status" value="1"/>
</dbReference>
<name>A0ABU1GVG4_9GAMM</name>
<evidence type="ECO:0000256" key="1">
    <source>
        <dbReference type="ARBA" id="ARBA00009460"/>
    </source>
</evidence>
<dbReference type="SUPFAM" id="SSF56112">
    <property type="entry name" value="Protein kinase-like (PK-like)"/>
    <property type="match status" value="1"/>
</dbReference>
<dbReference type="EMBL" id="JARWAO010000003">
    <property type="protein sequence ID" value="MDR5896030.1"/>
    <property type="molecule type" value="Genomic_DNA"/>
</dbReference>
<reference evidence="3 4" key="1">
    <citation type="submission" date="2023-04" db="EMBL/GenBank/DDBJ databases">
        <title>A long-awaited taxogenomic arrangement of the family Halomonadaceae.</title>
        <authorList>
            <person name="De La Haba R."/>
            <person name="Chuvochina M."/>
            <person name="Wittouck S."/>
            <person name="Arahal D.R."/>
            <person name="Sanchez-Porro C."/>
            <person name="Hugenholtz P."/>
            <person name="Ventosa A."/>
        </authorList>
    </citation>
    <scope>NUCLEOTIDE SEQUENCE [LARGE SCALE GENOMIC DNA]</scope>
    <source>
        <strain evidence="3 4">DSM 22428</strain>
    </source>
</reference>
<dbReference type="InterPro" id="IPR016477">
    <property type="entry name" value="Fructo-/Ketosamine-3-kinase"/>
</dbReference>
<proteinExistence type="inferred from homology"/>
<dbReference type="GO" id="GO:0016301">
    <property type="term" value="F:kinase activity"/>
    <property type="evidence" value="ECO:0007669"/>
    <property type="project" value="UniProtKB-KW"/>
</dbReference>
<evidence type="ECO:0000313" key="3">
    <source>
        <dbReference type="EMBL" id="MDR5896030.1"/>
    </source>
</evidence>
<keyword evidence="2" id="KW-0808">Transferase</keyword>
<evidence type="ECO:0000313" key="4">
    <source>
        <dbReference type="Proteomes" id="UP001269375"/>
    </source>
</evidence>
<dbReference type="InterPro" id="IPR011009">
    <property type="entry name" value="Kinase-like_dom_sf"/>
</dbReference>
<dbReference type="PIRSF" id="PIRSF006221">
    <property type="entry name" value="Ketosamine-3-kinase"/>
    <property type="match status" value="1"/>
</dbReference>
<dbReference type="Pfam" id="PF03881">
    <property type="entry name" value="Fructosamin_kin"/>
    <property type="match status" value="1"/>
</dbReference>
<organism evidence="3 4">
    <name type="scientific">Larsenimonas suaedae</name>
    <dbReference type="NCBI Taxonomy" id="1851019"/>
    <lineage>
        <taxon>Bacteria</taxon>
        <taxon>Pseudomonadati</taxon>
        <taxon>Pseudomonadota</taxon>
        <taxon>Gammaproteobacteria</taxon>
        <taxon>Oceanospirillales</taxon>
        <taxon>Halomonadaceae</taxon>
        <taxon>Larsenimonas</taxon>
    </lineage>
</organism>
<dbReference type="Gene3D" id="1.10.510.10">
    <property type="entry name" value="Transferase(Phosphotransferase) domain 1"/>
    <property type="match status" value="1"/>
</dbReference>
<dbReference type="RefSeq" id="WP_251589974.1">
    <property type="nucleotide sequence ID" value="NZ_JAMLJI010000001.1"/>
</dbReference>
<sequence>MTQALNRVLDRLGLGPDAPLIPLQGGDISEVYRVDTPHGRVVIKRAAPDILRAERDGLAALAAVPTQLEIPECLELDDDVLAMTWLSPGKPSDAKTRLLGEELRHLHTRSRATTHGWATTTFAGPTPQINTSLENGADFLIEQRLRPLAERCLRENKLPKQDARKLDALFARVPGLLPNEPPCLVHGDLWHGNVFYTETGVALIDPAIHRHYAMFDLAMLALFSPTSTNFEQAYWDGPRPETWPAQCALFQLYPLLNHLLLFGQSFLGELQSKIKMLEKW</sequence>
<keyword evidence="4" id="KW-1185">Reference proteome</keyword>
<dbReference type="Proteomes" id="UP001269375">
    <property type="component" value="Unassembled WGS sequence"/>
</dbReference>
<dbReference type="PANTHER" id="PTHR12149:SF8">
    <property type="entry name" value="PROTEIN-RIBULOSAMINE 3-KINASE"/>
    <property type="match status" value="1"/>
</dbReference>
<dbReference type="Gene3D" id="3.30.200.20">
    <property type="entry name" value="Phosphorylase Kinase, domain 1"/>
    <property type="match status" value="1"/>
</dbReference>
<evidence type="ECO:0000256" key="2">
    <source>
        <dbReference type="PIRNR" id="PIRNR006221"/>
    </source>
</evidence>
<accession>A0ABU1GVG4</accession>
<protein>
    <submittedName>
        <fullName evidence="3">Fructosamine kinase family protein</fullName>
    </submittedName>
</protein>
<gene>
    <name evidence="3" type="ORF">QC825_08110</name>
</gene>
<dbReference type="PANTHER" id="PTHR12149">
    <property type="entry name" value="FRUCTOSAMINE 3 KINASE-RELATED PROTEIN"/>
    <property type="match status" value="1"/>
</dbReference>
<keyword evidence="2 3" id="KW-0418">Kinase</keyword>
<comment type="caution">
    <text evidence="3">The sequence shown here is derived from an EMBL/GenBank/DDBJ whole genome shotgun (WGS) entry which is preliminary data.</text>
</comment>